<evidence type="ECO:0000313" key="2">
    <source>
        <dbReference type="EMBL" id="KAL3538189.1"/>
    </source>
</evidence>
<evidence type="ECO:0000256" key="1">
    <source>
        <dbReference type="SAM" id="MobiDB-lite"/>
    </source>
</evidence>
<feature type="compositionally biased region" description="Gly residues" evidence="1">
    <location>
        <begin position="171"/>
        <end position="181"/>
    </location>
</feature>
<feature type="region of interest" description="Disordered" evidence="1">
    <location>
        <begin position="167"/>
        <end position="188"/>
    </location>
</feature>
<gene>
    <name evidence="2" type="ORF">ACH5RR_001555</name>
</gene>
<accession>A0ABD3B4Z3</accession>
<name>A0ABD3B4Z3_9GENT</name>
<sequence length="188" mass="20772">MGSGNNVKNHVEVEDKCRDKQVVQGIDKGKEKQVLEGTSKGKRKQVLEYTGKGQEMQLLESTSKDKRKFWRVLAKNGLEEEGGERRGKRCRSSWRGVGEEGERRVWYGKVRQGEEGWTGDSVRWSREKVGGEGVVIKRGVVEQGKGGRRKGGRRDGGGYRCSRVEGVVEGVPGGNGGAGGGDLRKWQL</sequence>
<reference evidence="2 3" key="1">
    <citation type="submission" date="2024-11" db="EMBL/GenBank/DDBJ databases">
        <title>A near-complete genome assembly of Cinchona calisaya.</title>
        <authorList>
            <person name="Lian D.C."/>
            <person name="Zhao X.W."/>
            <person name="Wei L."/>
        </authorList>
    </citation>
    <scope>NUCLEOTIDE SEQUENCE [LARGE SCALE GENOMIC DNA]</scope>
    <source>
        <tissue evidence="2">Nenye</tissue>
    </source>
</reference>
<protein>
    <submittedName>
        <fullName evidence="2">Uncharacterized protein</fullName>
    </submittedName>
</protein>
<proteinExistence type="predicted"/>
<dbReference type="EMBL" id="JBJUIK010000001">
    <property type="protein sequence ID" value="KAL3538189.1"/>
    <property type="molecule type" value="Genomic_DNA"/>
</dbReference>
<organism evidence="2 3">
    <name type="scientific">Cinchona calisaya</name>
    <dbReference type="NCBI Taxonomy" id="153742"/>
    <lineage>
        <taxon>Eukaryota</taxon>
        <taxon>Viridiplantae</taxon>
        <taxon>Streptophyta</taxon>
        <taxon>Embryophyta</taxon>
        <taxon>Tracheophyta</taxon>
        <taxon>Spermatophyta</taxon>
        <taxon>Magnoliopsida</taxon>
        <taxon>eudicotyledons</taxon>
        <taxon>Gunneridae</taxon>
        <taxon>Pentapetalae</taxon>
        <taxon>asterids</taxon>
        <taxon>lamiids</taxon>
        <taxon>Gentianales</taxon>
        <taxon>Rubiaceae</taxon>
        <taxon>Cinchonoideae</taxon>
        <taxon>Cinchoneae</taxon>
        <taxon>Cinchona</taxon>
    </lineage>
</organism>
<dbReference type="Proteomes" id="UP001630127">
    <property type="component" value="Unassembled WGS sequence"/>
</dbReference>
<dbReference type="AlphaFoldDB" id="A0ABD3B4Z3"/>
<keyword evidence="3" id="KW-1185">Reference proteome</keyword>
<comment type="caution">
    <text evidence="2">The sequence shown here is derived from an EMBL/GenBank/DDBJ whole genome shotgun (WGS) entry which is preliminary data.</text>
</comment>
<evidence type="ECO:0000313" key="3">
    <source>
        <dbReference type="Proteomes" id="UP001630127"/>
    </source>
</evidence>